<organism evidence="2 3">
    <name type="scientific">Albibacterium profundi</name>
    <dbReference type="NCBI Taxonomy" id="3134906"/>
    <lineage>
        <taxon>Bacteria</taxon>
        <taxon>Pseudomonadati</taxon>
        <taxon>Bacteroidota</taxon>
        <taxon>Sphingobacteriia</taxon>
        <taxon>Sphingobacteriales</taxon>
        <taxon>Sphingobacteriaceae</taxon>
        <taxon>Albibacterium</taxon>
    </lineage>
</organism>
<feature type="signal peptide" evidence="1">
    <location>
        <begin position="1"/>
        <end position="18"/>
    </location>
</feature>
<reference evidence="2 3" key="1">
    <citation type="submission" date="2024-04" db="EMBL/GenBank/DDBJ databases">
        <title>Albibacterium profundi sp. nov., isolated from sediment of the Challenger Deep of Mariana Trench.</title>
        <authorList>
            <person name="Wang Y."/>
        </authorList>
    </citation>
    <scope>NUCLEOTIDE SEQUENCE [LARGE SCALE GENOMIC DNA]</scope>
    <source>
        <strain evidence="2 3">RHL897</strain>
    </source>
</reference>
<dbReference type="Proteomes" id="UP001580928">
    <property type="component" value="Unassembled WGS sequence"/>
</dbReference>
<comment type="caution">
    <text evidence="2">The sequence shown here is derived from an EMBL/GenBank/DDBJ whole genome shotgun (WGS) entry which is preliminary data.</text>
</comment>
<dbReference type="EMBL" id="JBBVGT010000003">
    <property type="protein sequence ID" value="MFB5946730.1"/>
    <property type="molecule type" value="Genomic_DNA"/>
</dbReference>
<keyword evidence="1" id="KW-0732">Signal</keyword>
<dbReference type="RefSeq" id="WP_375558259.1">
    <property type="nucleotide sequence ID" value="NZ_JBBVGT010000003.1"/>
</dbReference>
<sequence>MKSKITILLLLCSLMSFGQSRELLNEISIDVGKELEGSELRGSRYWFYFKKNQENEIKRTNEFRFPEHLNPTIISLLEKYADSLVMDEVYRLSVYHDVYSSKVYAYADTVFSHDGVFVNSNNYLSRPKIGLGQFQDKLHDELRSHQQEVDTFSLSDWRKPIFILVEPFDEKHQVITENKLVKYLDSSLNVPWKKPIYHANPINAIAEIRLRKGFLSIDKLNPVYRYHDFVRFYFALRQQYKNTWVGFVDREIDLPDNPELMVSVIFNPLTLKVENPVIHNSDPEKAMLLIDWIEKLNLSERMFYWRYMAEAKRTYYFTVTP</sequence>
<accession>A0ABV5CJE9</accession>
<gene>
    <name evidence="2" type="ORF">WKR92_12925</name>
</gene>
<protein>
    <submittedName>
        <fullName evidence="2">Uncharacterized protein</fullName>
    </submittedName>
</protein>
<proteinExistence type="predicted"/>
<evidence type="ECO:0000256" key="1">
    <source>
        <dbReference type="SAM" id="SignalP"/>
    </source>
</evidence>
<keyword evidence="3" id="KW-1185">Reference proteome</keyword>
<evidence type="ECO:0000313" key="2">
    <source>
        <dbReference type="EMBL" id="MFB5946730.1"/>
    </source>
</evidence>
<feature type="chain" id="PRO_5046476138" evidence="1">
    <location>
        <begin position="19"/>
        <end position="321"/>
    </location>
</feature>
<name>A0ABV5CJE9_9SPHI</name>
<evidence type="ECO:0000313" key="3">
    <source>
        <dbReference type="Proteomes" id="UP001580928"/>
    </source>
</evidence>